<dbReference type="EMBL" id="JANQDF010000100">
    <property type="protein sequence ID" value="MDH6106269.1"/>
    <property type="molecule type" value="Genomic_DNA"/>
</dbReference>
<gene>
    <name evidence="3" type="ORF">NWP22_10390</name>
</gene>
<protein>
    <recommendedName>
        <fullName evidence="5">Lipoprotein</fullName>
    </recommendedName>
</protein>
<sequence>MNKLIATLVIIVSSILINSCTNSPSNTGNNNTNTTNNRGEITENQTITADTSSTGGDNTSTDNSNKASSNNQPTIATVKELVTGDIICYATIVDDQGKEHNVGASFEICDQADKYLNQKVRASYEIASLNDCESAEPCGKTRQESIISQMEILQETSTGEPQSSELETFTNGKWTITIGGRNSWSGVNNTGNLSYQGCDDQGNCIKLMGGTVNCRRGECLMGWVNGDYRYIVSSPITEDGTGSSTLIVKQGDREILKATGFKPL</sequence>
<feature type="signal peptide" evidence="2">
    <location>
        <begin position="1"/>
        <end position="19"/>
    </location>
</feature>
<evidence type="ECO:0000256" key="1">
    <source>
        <dbReference type="SAM" id="MobiDB-lite"/>
    </source>
</evidence>
<dbReference type="Proteomes" id="UP001159386">
    <property type="component" value="Unassembled WGS sequence"/>
</dbReference>
<evidence type="ECO:0000256" key="2">
    <source>
        <dbReference type="SAM" id="SignalP"/>
    </source>
</evidence>
<feature type="region of interest" description="Disordered" evidence="1">
    <location>
        <begin position="22"/>
        <end position="72"/>
    </location>
</feature>
<feature type="compositionally biased region" description="Low complexity" evidence="1">
    <location>
        <begin position="50"/>
        <end position="65"/>
    </location>
</feature>
<name>A0ABT6KFW1_9CYAN</name>
<dbReference type="RefSeq" id="WP_280801843.1">
    <property type="nucleotide sequence ID" value="NZ_JANQDF010000100.1"/>
</dbReference>
<organism evidence="3 4">
    <name type="scientific">Anabaenopsis tanganyikae CS-531</name>
    <dbReference type="NCBI Taxonomy" id="2785304"/>
    <lineage>
        <taxon>Bacteria</taxon>
        <taxon>Bacillati</taxon>
        <taxon>Cyanobacteriota</taxon>
        <taxon>Cyanophyceae</taxon>
        <taxon>Nostocales</taxon>
        <taxon>Nodulariaceae</taxon>
        <taxon>Anabaenopsis</taxon>
        <taxon>Anabaenopsis tanganyikae</taxon>
    </lineage>
</organism>
<feature type="compositionally biased region" description="Low complexity" evidence="1">
    <location>
        <begin position="22"/>
        <end position="37"/>
    </location>
</feature>
<feature type="compositionally biased region" description="Polar residues" evidence="1">
    <location>
        <begin position="38"/>
        <end position="49"/>
    </location>
</feature>
<comment type="caution">
    <text evidence="3">The sequence shown here is derived from an EMBL/GenBank/DDBJ whole genome shotgun (WGS) entry which is preliminary data.</text>
</comment>
<accession>A0ABT6KFW1</accession>
<keyword evidence="4" id="KW-1185">Reference proteome</keyword>
<evidence type="ECO:0000313" key="4">
    <source>
        <dbReference type="Proteomes" id="UP001159386"/>
    </source>
</evidence>
<feature type="chain" id="PRO_5046665160" description="Lipoprotein" evidence="2">
    <location>
        <begin position="20"/>
        <end position="264"/>
    </location>
</feature>
<evidence type="ECO:0008006" key="5">
    <source>
        <dbReference type="Google" id="ProtNLM"/>
    </source>
</evidence>
<evidence type="ECO:0000313" key="3">
    <source>
        <dbReference type="EMBL" id="MDH6106269.1"/>
    </source>
</evidence>
<reference evidence="3 4" key="1">
    <citation type="journal article" date="2023" name="J. Phycol.">
        <title>Chrysosporum ovalisporum is synonymous with the true-branching cyanobacterium Umezakia natans (Nostocales/Aphanizomenonaceae).</title>
        <authorList>
            <person name="McGregor G.B."/>
            <person name="Sendall B.C."/>
            <person name="Niiyama Y."/>
            <person name="Tuji A."/>
            <person name="Willis A."/>
        </authorList>
    </citation>
    <scope>NUCLEOTIDE SEQUENCE [LARGE SCALE GENOMIC DNA]</scope>
    <source>
        <strain evidence="3 4">CS-531</strain>
    </source>
</reference>
<proteinExistence type="predicted"/>
<keyword evidence="2" id="KW-0732">Signal</keyword>